<protein>
    <submittedName>
        <fullName evidence="1">Uncharacterized protein</fullName>
    </submittedName>
</protein>
<proteinExistence type="predicted"/>
<evidence type="ECO:0000313" key="2">
    <source>
        <dbReference type="Proteomes" id="UP000297597"/>
    </source>
</evidence>
<dbReference type="EMBL" id="QFFZ01000004">
    <property type="protein sequence ID" value="TEB13038.1"/>
    <property type="molecule type" value="Genomic_DNA"/>
</dbReference>
<comment type="caution">
    <text evidence="1">The sequence shown here is derived from an EMBL/GenBank/DDBJ whole genome shotgun (WGS) entry which is preliminary data.</text>
</comment>
<dbReference type="Proteomes" id="UP000297597">
    <property type="component" value="Unassembled WGS sequence"/>
</dbReference>
<keyword evidence="2" id="KW-1185">Reference proteome</keyword>
<organism evidence="1 2">
    <name type="scientific">Pelotomaculum propionicicum</name>
    <dbReference type="NCBI Taxonomy" id="258475"/>
    <lineage>
        <taxon>Bacteria</taxon>
        <taxon>Bacillati</taxon>
        <taxon>Bacillota</taxon>
        <taxon>Clostridia</taxon>
        <taxon>Eubacteriales</taxon>
        <taxon>Desulfotomaculaceae</taxon>
        <taxon>Pelotomaculum</taxon>
    </lineage>
</organism>
<reference evidence="1 2" key="1">
    <citation type="journal article" date="2018" name="Environ. Microbiol.">
        <title>Novel energy conservation strategies and behaviour of Pelotomaculum schinkii driving syntrophic propionate catabolism.</title>
        <authorList>
            <person name="Hidalgo-Ahumada C.A.P."/>
            <person name="Nobu M.K."/>
            <person name="Narihiro T."/>
            <person name="Tamaki H."/>
            <person name="Liu W.T."/>
            <person name="Kamagata Y."/>
            <person name="Stams A.J.M."/>
            <person name="Imachi H."/>
            <person name="Sousa D.Z."/>
        </authorList>
    </citation>
    <scope>NUCLEOTIDE SEQUENCE [LARGE SCALE GENOMIC DNA]</scope>
    <source>
        <strain evidence="1 2">MGP</strain>
    </source>
</reference>
<name>A0A4Y7RVJ4_9FIRM</name>
<gene>
    <name evidence="1" type="ORF">Pmgp_00676</name>
</gene>
<accession>A0A4Y7RVJ4</accession>
<evidence type="ECO:0000313" key="1">
    <source>
        <dbReference type="EMBL" id="TEB13038.1"/>
    </source>
</evidence>
<sequence>MHGGDSHAAADAGDAAVILDVRGQAQGAYKIFNAVAFAQCAQLFGGFADFLEDAGDGPFLAVEIGDGQGNPLA</sequence>
<dbReference type="AlphaFoldDB" id="A0A4Y7RVJ4"/>